<accession>A0A485KIX6</accession>
<protein>
    <submittedName>
        <fullName evidence="3">Aste57867_7893 protein</fullName>
    </submittedName>
</protein>
<keyword evidence="1" id="KW-0732">Signal</keyword>
<dbReference type="Proteomes" id="UP000332933">
    <property type="component" value="Unassembled WGS sequence"/>
</dbReference>
<name>A0A485KIX6_9STRA</name>
<gene>
    <name evidence="3" type="primary">Aste57867_7893</name>
    <name evidence="2" type="ORF">As57867_007863</name>
    <name evidence="3" type="ORF">ASTE57867_7893</name>
</gene>
<keyword evidence="4" id="KW-1185">Reference proteome</keyword>
<dbReference type="EMBL" id="VJMH01004993">
    <property type="protein sequence ID" value="KAF0701697.1"/>
    <property type="molecule type" value="Genomic_DNA"/>
</dbReference>
<reference evidence="3 4" key="1">
    <citation type="submission" date="2019-03" db="EMBL/GenBank/DDBJ databases">
        <authorList>
            <person name="Gaulin E."/>
            <person name="Dumas B."/>
        </authorList>
    </citation>
    <scope>NUCLEOTIDE SEQUENCE [LARGE SCALE GENOMIC DNA]</scope>
    <source>
        <strain evidence="3">CBS 568.67</strain>
    </source>
</reference>
<sequence length="172" mass="19636">MKVLSPVLPIVALATLFHETNATNSNPAITLTGHREFHGANNYAADEARRELHGANNYVADEASRVLGNFVSYDTYSRELSDEEGDRALHEEKPELERRTSEENERTLTAALVRNYRRALTAFWAPVGDNDERRGLTKYDMMERRLKNTPFSFRAPFSFRGLRERVHRAAAP</sequence>
<evidence type="ECO:0000313" key="4">
    <source>
        <dbReference type="Proteomes" id="UP000332933"/>
    </source>
</evidence>
<reference evidence="2" key="2">
    <citation type="submission" date="2019-06" db="EMBL/GenBank/DDBJ databases">
        <title>Genomics analysis of Aphanomyces spp. identifies a new class of oomycete effector associated with host adaptation.</title>
        <authorList>
            <person name="Gaulin E."/>
        </authorList>
    </citation>
    <scope>NUCLEOTIDE SEQUENCE</scope>
    <source>
        <strain evidence="2">CBS 578.67</strain>
    </source>
</reference>
<feature type="chain" id="PRO_5036116073" evidence="1">
    <location>
        <begin position="23"/>
        <end position="172"/>
    </location>
</feature>
<feature type="signal peptide" evidence="1">
    <location>
        <begin position="1"/>
        <end position="22"/>
    </location>
</feature>
<evidence type="ECO:0000313" key="2">
    <source>
        <dbReference type="EMBL" id="KAF0701697.1"/>
    </source>
</evidence>
<dbReference type="AlphaFoldDB" id="A0A485KIX6"/>
<evidence type="ECO:0000313" key="3">
    <source>
        <dbReference type="EMBL" id="VFT84786.1"/>
    </source>
</evidence>
<proteinExistence type="predicted"/>
<dbReference type="EMBL" id="CAADRA010005014">
    <property type="protein sequence ID" value="VFT84786.1"/>
    <property type="molecule type" value="Genomic_DNA"/>
</dbReference>
<evidence type="ECO:0000256" key="1">
    <source>
        <dbReference type="SAM" id="SignalP"/>
    </source>
</evidence>
<organism evidence="3 4">
    <name type="scientific">Aphanomyces stellatus</name>
    <dbReference type="NCBI Taxonomy" id="120398"/>
    <lineage>
        <taxon>Eukaryota</taxon>
        <taxon>Sar</taxon>
        <taxon>Stramenopiles</taxon>
        <taxon>Oomycota</taxon>
        <taxon>Saprolegniomycetes</taxon>
        <taxon>Saprolegniales</taxon>
        <taxon>Verrucalvaceae</taxon>
        <taxon>Aphanomyces</taxon>
    </lineage>
</organism>